<dbReference type="OrthoDB" id="2790258at2759"/>
<dbReference type="AlphaFoldDB" id="A0A0C9Y4X8"/>
<evidence type="ECO:0000313" key="1">
    <source>
        <dbReference type="EMBL" id="KIK12056.1"/>
    </source>
</evidence>
<name>A0A0C9Y4X8_9AGAM</name>
<dbReference type="EMBL" id="KN834125">
    <property type="protein sequence ID" value="KIK12056.1"/>
    <property type="molecule type" value="Genomic_DNA"/>
</dbReference>
<dbReference type="Proteomes" id="UP000054018">
    <property type="component" value="Unassembled WGS sequence"/>
</dbReference>
<gene>
    <name evidence="1" type="ORF">PISMIDRAFT_121642</name>
</gene>
<organism evidence="1 2">
    <name type="scientific">Pisolithus microcarpus 441</name>
    <dbReference type="NCBI Taxonomy" id="765257"/>
    <lineage>
        <taxon>Eukaryota</taxon>
        <taxon>Fungi</taxon>
        <taxon>Dikarya</taxon>
        <taxon>Basidiomycota</taxon>
        <taxon>Agaricomycotina</taxon>
        <taxon>Agaricomycetes</taxon>
        <taxon>Agaricomycetidae</taxon>
        <taxon>Boletales</taxon>
        <taxon>Sclerodermatineae</taxon>
        <taxon>Pisolithaceae</taxon>
        <taxon>Pisolithus</taxon>
    </lineage>
</organism>
<reference evidence="2" key="2">
    <citation type="submission" date="2015-01" db="EMBL/GenBank/DDBJ databases">
        <title>Evolutionary Origins and Diversification of the Mycorrhizal Mutualists.</title>
        <authorList>
            <consortium name="DOE Joint Genome Institute"/>
            <consortium name="Mycorrhizal Genomics Consortium"/>
            <person name="Kohler A."/>
            <person name="Kuo A."/>
            <person name="Nagy L.G."/>
            <person name="Floudas D."/>
            <person name="Copeland A."/>
            <person name="Barry K.W."/>
            <person name="Cichocki N."/>
            <person name="Veneault-Fourrey C."/>
            <person name="LaButti K."/>
            <person name="Lindquist E.A."/>
            <person name="Lipzen A."/>
            <person name="Lundell T."/>
            <person name="Morin E."/>
            <person name="Murat C."/>
            <person name="Riley R."/>
            <person name="Ohm R."/>
            <person name="Sun H."/>
            <person name="Tunlid A."/>
            <person name="Henrissat B."/>
            <person name="Grigoriev I.V."/>
            <person name="Hibbett D.S."/>
            <person name="Martin F."/>
        </authorList>
    </citation>
    <scope>NUCLEOTIDE SEQUENCE [LARGE SCALE GENOMIC DNA]</scope>
    <source>
        <strain evidence="2">441</strain>
    </source>
</reference>
<proteinExistence type="predicted"/>
<reference evidence="1 2" key="1">
    <citation type="submission" date="2014-04" db="EMBL/GenBank/DDBJ databases">
        <authorList>
            <consortium name="DOE Joint Genome Institute"/>
            <person name="Kuo A."/>
            <person name="Kohler A."/>
            <person name="Costa M.D."/>
            <person name="Nagy L.G."/>
            <person name="Floudas D."/>
            <person name="Copeland A."/>
            <person name="Barry K.W."/>
            <person name="Cichocki N."/>
            <person name="Veneault-Fourrey C."/>
            <person name="LaButti K."/>
            <person name="Lindquist E.A."/>
            <person name="Lipzen A."/>
            <person name="Lundell T."/>
            <person name="Morin E."/>
            <person name="Murat C."/>
            <person name="Sun H."/>
            <person name="Tunlid A."/>
            <person name="Henrissat B."/>
            <person name="Grigoriev I.V."/>
            <person name="Hibbett D.S."/>
            <person name="Martin F."/>
            <person name="Nordberg H.P."/>
            <person name="Cantor M.N."/>
            <person name="Hua S.X."/>
        </authorList>
    </citation>
    <scope>NUCLEOTIDE SEQUENCE [LARGE SCALE GENOMIC DNA]</scope>
    <source>
        <strain evidence="1 2">441</strain>
    </source>
</reference>
<keyword evidence="2" id="KW-1185">Reference proteome</keyword>
<evidence type="ECO:0000313" key="2">
    <source>
        <dbReference type="Proteomes" id="UP000054018"/>
    </source>
</evidence>
<protein>
    <submittedName>
        <fullName evidence="1">Uncharacterized protein</fullName>
    </submittedName>
</protein>
<sequence>MDNATNNTASMKKLLDTLWQEREIKFDPIERQIPCFPHILNICINHILRTYMNTDFADVPSTWTNALGEVMHKEDYVEAVAWDPILICQNIVRVIHASGQQWKAFHDTIVISNANQWFTEDPTEVPTVELLCNVKTQWDSAYFMINHMHALHLVSTWTYCICSLLIPTVGHRSFSLAALWL</sequence>
<dbReference type="HOGENOM" id="CLU_119825_0_0_1"/>
<accession>A0A0C9Y4X8</accession>